<dbReference type="Gene3D" id="3.30.428.10">
    <property type="entry name" value="HIT-like"/>
    <property type="match status" value="1"/>
</dbReference>
<reference evidence="4" key="1">
    <citation type="submission" date="2022-07" db="EMBL/GenBank/DDBJ databases">
        <title>Genome Sequence of Physisporinus lineatus.</title>
        <authorList>
            <person name="Buettner E."/>
        </authorList>
    </citation>
    <scope>NUCLEOTIDE SEQUENCE</scope>
    <source>
        <strain evidence="4">VT162</strain>
    </source>
</reference>
<dbReference type="SUPFAM" id="SSF54197">
    <property type="entry name" value="HIT-like"/>
    <property type="match status" value="1"/>
</dbReference>
<feature type="binding site" evidence="3">
    <location>
        <begin position="239"/>
        <end position="271"/>
    </location>
    <ligand>
        <name>substrate</name>
    </ligand>
</feature>
<name>A0AAD5V463_9APHY</name>
<feature type="binding site" evidence="3">
    <location>
        <position position="178"/>
    </location>
    <ligand>
        <name>substrate</name>
    </ligand>
</feature>
<dbReference type="InterPro" id="IPR011145">
    <property type="entry name" value="Scavenger_mRNA_decap_enz_N"/>
</dbReference>
<evidence type="ECO:0000256" key="2">
    <source>
        <dbReference type="PIRSR" id="PIRSR028973-1"/>
    </source>
</evidence>
<evidence type="ECO:0008006" key="6">
    <source>
        <dbReference type="Google" id="ProtNLM"/>
    </source>
</evidence>
<dbReference type="GO" id="GO:0000290">
    <property type="term" value="P:deadenylation-dependent decapping of nuclear-transcribed mRNA"/>
    <property type="evidence" value="ECO:0007669"/>
    <property type="project" value="InterPro"/>
</dbReference>
<dbReference type="Pfam" id="PF11969">
    <property type="entry name" value="DcpS_C"/>
    <property type="match status" value="1"/>
</dbReference>
<evidence type="ECO:0000313" key="4">
    <source>
        <dbReference type="EMBL" id="KAJ3485615.1"/>
    </source>
</evidence>
<feature type="binding site" evidence="3">
    <location>
        <position position="176"/>
    </location>
    <ligand>
        <name>substrate</name>
    </ligand>
</feature>
<feature type="binding site" evidence="3">
    <location>
        <position position="146"/>
    </location>
    <ligand>
        <name>substrate</name>
    </ligand>
</feature>
<dbReference type="SUPFAM" id="SSF102860">
    <property type="entry name" value="mRNA decapping enzyme DcpS N-terminal domain"/>
    <property type="match status" value="1"/>
</dbReference>
<dbReference type="GO" id="GO:0005634">
    <property type="term" value="C:nucleus"/>
    <property type="evidence" value="ECO:0007669"/>
    <property type="project" value="TreeGrafter"/>
</dbReference>
<protein>
    <recommendedName>
        <fullName evidence="6">Scavenger mRNA decapping enzyme</fullName>
    </recommendedName>
</protein>
<dbReference type="EMBL" id="JANAWD010000147">
    <property type="protein sequence ID" value="KAJ3485615.1"/>
    <property type="molecule type" value="Genomic_DNA"/>
</dbReference>
<dbReference type="PANTHER" id="PTHR12978:SF0">
    <property type="entry name" value="M7GPPPX DIPHOSPHATASE"/>
    <property type="match status" value="1"/>
</dbReference>
<dbReference type="Pfam" id="PF05652">
    <property type="entry name" value="DcpS"/>
    <property type="match status" value="1"/>
</dbReference>
<accession>A0AAD5V463</accession>
<comment type="caution">
    <text evidence="4">The sequence shown here is derived from an EMBL/GenBank/DDBJ whole genome shotgun (WGS) entry which is preliminary data.</text>
</comment>
<organism evidence="4 5">
    <name type="scientific">Meripilus lineatus</name>
    <dbReference type="NCBI Taxonomy" id="2056292"/>
    <lineage>
        <taxon>Eukaryota</taxon>
        <taxon>Fungi</taxon>
        <taxon>Dikarya</taxon>
        <taxon>Basidiomycota</taxon>
        <taxon>Agaricomycotina</taxon>
        <taxon>Agaricomycetes</taxon>
        <taxon>Polyporales</taxon>
        <taxon>Meripilaceae</taxon>
        <taxon>Meripilus</taxon>
    </lineage>
</organism>
<dbReference type="Proteomes" id="UP001212997">
    <property type="component" value="Unassembled WGS sequence"/>
</dbReference>
<evidence type="ECO:0000313" key="5">
    <source>
        <dbReference type="Proteomes" id="UP001212997"/>
    </source>
</evidence>
<feature type="active site" description="Nucleophile" evidence="2">
    <location>
        <position position="269"/>
    </location>
</feature>
<dbReference type="Gene3D" id="3.30.200.40">
    <property type="entry name" value="Scavenger mRNA decapping enzyme, N-terminal domain"/>
    <property type="match status" value="1"/>
</dbReference>
<evidence type="ECO:0000256" key="3">
    <source>
        <dbReference type="PIRSR" id="PIRSR028973-2"/>
    </source>
</evidence>
<evidence type="ECO:0000256" key="1">
    <source>
        <dbReference type="ARBA" id="ARBA00010208"/>
    </source>
</evidence>
<keyword evidence="5" id="KW-1185">Reference proteome</keyword>
<proteinExistence type="inferred from homology"/>
<dbReference type="GO" id="GO:0000340">
    <property type="term" value="F:RNA 7-methylguanosine cap binding"/>
    <property type="evidence" value="ECO:0007669"/>
    <property type="project" value="TreeGrafter"/>
</dbReference>
<gene>
    <name evidence="4" type="ORF">NLI96_g4824</name>
</gene>
<dbReference type="GO" id="GO:0000932">
    <property type="term" value="C:P-body"/>
    <property type="evidence" value="ECO:0007669"/>
    <property type="project" value="TreeGrafter"/>
</dbReference>
<dbReference type="InterPro" id="IPR036265">
    <property type="entry name" value="HIT-like_sf"/>
</dbReference>
<comment type="similarity">
    <text evidence="1">Belongs to the HIT family.</text>
</comment>
<feature type="binding site" evidence="3">
    <location>
        <position position="156"/>
    </location>
    <ligand>
        <name>substrate</name>
    </ligand>
</feature>
<dbReference type="InterPro" id="IPR008594">
    <property type="entry name" value="DcpS/DCS2"/>
</dbReference>
<dbReference type="GO" id="GO:0016787">
    <property type="term" value="F:hydrolase activity"/>
    <property type="evidence" value="ECO:0007669"/>
    <property type="project" value="InterPro"/>
</dbReference>
<dbReference type="PANTHER" id="PTHR12978">
    <property type="entry name" value="HISTIDINE TRIAD HIT PROTEIN MEMBER"/>
    <property type="match status" value="1"/>
</dbReference>
<dbReference type="AlphaFoldDB" id="A0AAD5V463"/>
<dbReference type="PIRSF" id="PIRSF028973">
    <property type="entry name" value="Scavenger_mRNA_decap_enz"/>
    <property type="match status" value="1"/>
</dbReference>
<sequence length="336" mass="38400">MSESPLKNLTFLKSFQFERVLNEDPVTHSLTLLGKLPDSSNPEAFCNAILRIDKTALSSDSVESVWTALDTIKLIEHTDIYGWLFAWLKPSTERPDVKISVVHPATEIHIRKYSKQQILMVKETPQLYNTIVKPYIDAFPTSRLQWVYNILSGKSEAEKVLFRDDDPDYGFVILPDMKWDLTTTTSLYLVAIAISRDIHSVRDLTKGHVPMLRKIQQEAKKIVQERWKLDPGALRFYIHYQPSYCESLLRSAPTRLRTHPILHIIDHFHVHIVNANFIGTMGSTVGQALLFDNVISLLELDPDNTTEGIFQRVTLTYGLGDQHGLYEPMKVAQEGL</sequence>